<feature type="region of interest" description="Disordered" evidence="1">
    <location>
        <begin position="51"/>
        <end position="230"/>
    </location>
</feature>
<gene>
    <name evidence="4" type="ORF">VO56_02040</name>
</gene>
<proteinExistence type="predicted"/>
<reference evidence="4 5" key="1">
    <citation type="journal article" date="2015" name="Genome Announc.">
        <title>Complete Genome Sequence of Mycoplasma meleagridis, a Possible Emerging Pathogen in Chickens.</title>
        <authorList>
            <person name="Abolnik C."/>
        </authorList>
    </citation>
    <scope>NUCLEOTIDE SEQUENCE [LARGE SCALE GENOMIC DNA]</scope>
    <source>
        <strain evidence="4 5">B2096 8B</strain>
    </source>
</reference>
<feature type="region of interest" description="Disordered" evidence="1">
    <location>
        <begin position="235"/>
        <end position="254"/>
    </location>
</feature>
<protein>
    <recommendedName>
        <fullName evidence="3">DUF31 domain-containing protein</fullName>
    </recommendedName>
</protein>
<feature type="compositionally biased region" description="Polar residues" evidence="1">
    <location>
        <begin position="51"/>
        <end position="106"/>
    </location>
</feature>
<feature type="chain" id="PRO_5002300591" description="DUF31 domain-containing protein" evidence="2">
    <location>
        <begin position="25"/>
        <end position="708"/>
    </location>
</feature>
<dbReference type="Pfam" id="PF01732">
    <property type="entry name" value="Mycop_pep_DUF31"/>
    <property type="match status" value="1"/>
</dbReference>
<organism evidence="5">
    <name type="scientific">Mycoplasmopsis gallinacea</name>
    <dbReference type="NCBI Taxonomy" id="29556"/>
    <lineage>
        <taxon>Bacteria</taxon>
        <taxon>Bacillati</taxon>
        <taxon>Mycoplasmatota</taxon>
        <taxon>Mycoplasmoidales</taxon>
        <taxon>Metamycoplasmataceae</taxon>
        <taxon>Mycoplasmopsis</taxon>
    </lineage>
</organism>
<dbReference type="AlphaFoldDB" id="A0A0D5ZK20"/>
<name>A0A0D5ZK20_9BACT</name>
<dbReference type="KEGG" id="mgb:VO56_02040"/>
<feature type="compositionally biased region" description="Low complexity" evidence="1">
    <location>
        <begin position="167"/>
        <end position="179"/>
    </location>
</feature>
<dbReference type="PRINTS" id="PR00840">
    <property type="entry name" value="Y06768FAMILY"/>
</dbReference>
<dbReference type="PATRIC" id="fig|29556.3.peg.412"/>
<dbReference type="EMBL" id="CP011021">
    <property type="protein sequence ID" value="AKA50024.1"/>
    <property type="molecule type" value="Genomic_DNA"/>
</dbReference>
<feature type="compositionally biased region" description="Polar residues" evidence="1">
    <location>
        <begin position="148"/>
        <end position="166"/>
    </location>
</feature>
<dbReference type="HOGENOM" id="CLU_389722_0_0_14"/>
<evidence type="ECO:0000256" key="2">
    <source>
        <dbReference type="SAM" id="SignalP"/>
    </source>
</evidence>
<feature type="domain" description="DUF31" evidence="3">
    <location>
        <begin position="282"/>
        <end position="628"/>
    </location>
</feature>
<dbReference type="InterPro" id="IPR022381">
    <property type="entry name" value="Uncharacterised_MG067"/>
</dbReference>
<evidence type="ECO:0000259" key="3">
    <source>
        <dbReference type="Pfam" id="PF01732"/>
    </source>
</evidence>
<accession>A0A0D5ZK20</accession>
<evidence type="ECO:0000313" key="4">
    <source>
        <dbReference type="EMBL" id="AKA50024.1"/>
    </source>
</evidence>
<dbReference type="PROSITE" id="PS51257">
    <property type="entry name" value="PROKAR_LIPOPROTEIN"/>
    <property type="match status" value="1"/>
</dbReference>
<dbReference type="Proteomes" id="UP000032722">
    <property type="component" value="Chromosome"/>
</dbReference>
<feature type="signal peptide" evidence="2">
    <location>
        <begin position="1"/>
        <end position="24"/>
    </location>
</feature>
<feature type="compositionally biased region" description="Basic and acidic residues" evidence="1">
    <location>
        <begin position="107"/>
        <end position="125"/>
    </location>
</feature>
<keyword evidence="2" id="KW-0732">Signal</keyword>
<evidence type="ECO:0000313" key="5">
    <source>
        <dbReference type="Proteomes" id="UP000032722"/>
    </source>
</evidence>
<feature type="compositionally biased region" description="Low complexity" evidence="1">
    <location>
        <begin position="126"/>
        <end position="146"/>
    </location>
</feature>
<dbReference type="InterPro" id="IPR022382">
    <property type="entry name" value="Mycoplasma_peptidase_DUF31"/>
</dbReference>
<sequence length="708" mass="81009">MIIQKFRKLILIVISLVFGTSAFLSCNSPKSNTLVSEKSTNKEAYNNALESENSFNNKAENPTENTQENNSNDEITNENSNLDNDSVASESQETTHNQNDENSSNLVEKETINKENPNLKEENNKELQGTSNTNNSENDNNVSEDNIQLPSGENNKENNSTPINETNQNDQNSNNPSDQEVGSRNDESQSGNNLESNNEHTNDQSLENNVNENQKSSENSNSNNNAEQTNEVENVVYDSPEKSSATEDANSSKTAEDYYNEFPNAYKYNDAVPNYYKLSTNNEYLDQIRKRSFSLVTYFDDGSYTAGTLWLLDYKVIKEKDEYKLFFGTNYHVAVELFSKFDYPEYKQTNRNKAISHLFIAIGNSNSVSNGKLEYMEIPLDNLPRTFFLARNFMKQEAYPDPDYAENKVYYTDFAVIEWDLKVSKYSKTKKNIPILKQLVSEAPRLIDESIVKVKNNDISMFNKDIPYSSYDYRSFWQARANMIGVDSLGNLNEVNTYEKAQEISNFLGNILKDNRDLKYRYRPNSLFVYGFPSYSAQRQGIFSNVLDKDLNSLNRSDWYSKKEVPFLPLDEFHNKQIADHGAKFNGEDLPYFYGVAYRSDQANKSVGGVSGSLVINQDALPIGVLFGALKNDSLVYLNDENKYVTNHTILFIQFVQSAKLWNENGTIYPYNLIDGRDKTKYPLQINSYKEQLDKIYGSEYKTTIFNV</sequence>
<evidence type="ECO:0000256" key="1">
    <source>
        <dbReference type="SAM" id="MobiDB-lite"/>
    </source>
</evidence>
<dbReference type="NCBIfam" id="NF045841">
    <property type="entry name" value="Ig_SerProt_MIP"/>
    <property type="match status" value="1"/>
</dbReference>
<feature type="compositionally biased region" description="Low complexity" evidence="1">
    <location>
        <begin position="207"/>
        <end position="230"/>
    </location>
</feature>